<reference evidence="2" key="1">
    <citation type="submission" date="2017-05" db="UniProtKB">
        <authorList>
            <consortium name="EnsemblMetazoa"/>
        </authorList>
    </citation>
    <scope>IDENTIFICATION</scope>
</reference>
<sequence length="76" mass="8416">MNNTLTTSANPAYGVSGEKSGVSANPAYGINIGGIESIDEESLVYDEPRTMMYNKQEDVVINNEAHEQEEEEEEYL</sequence>
<feature type="region of interest" description="Disordered" evidence="1">
    <location>
        <begin position="1"/>
        <end position="20"/>
    </location>
</feature>
<evidence type="ECO:0000256" key="1">
    <source>
        <dbReference type="SAM" id="MobiDB-lite"/>
    </source>
</evidence>
<evidence type="ECO:0000313" key="2">
    <source>
        <dbReference type="EnsemblMetazoa" id="Aqu2.1.06624_001"/>
    </source>
</evidence>
<name>A0A1X7SWW9_AMPQE</name>
<feature type="compositionally biased region" description="Polar residues" evidence="1">
    <location>
        <begin position="1"/>
        <end position="10"/>
    </location>
</feature>
<dbReference type="EnsemblMetazoa" id="Aqu2.1.06624_001">
    <property type="protein sequence ID" value="Aqu2.1.06624_001"/>
    <property type="gene ID" value="Aqu2.1.06624"/>
</dbReference>
<accession>A0A1X7SWW9</accession>
<protein>
    <submittedName>
        <fullName evidence="2">Uncharacterized protein</fullName>
    </submittedName>
</protein>
<dbReference type="AlphaFoldDB" id="A0A1X7SWW9"/>
<organism evidence="2">
    <name type="scientific">Amphimedon queenslandica</name>
    <name type="common">Sponge</name>
    <dbReference type="NCBI Taxonomy" id="400682"/>
    <lineage>
        <taxon>Eukaryota</taxon>
        <taxon>Metazoa</taxon>
        <taxon>Porifera</taxon>
        <taxon>Demospongiae</taxon>
        <taxon>Heteroscleromorpha</taxon>
        <taxon>Haplosclerida</taxon>
        <taxon>Niphatidae</taxon>
        <taxon>Amphimedon</taxon>
    </lineage>
</organism>
<proteinExistence type="predicted"/>
<dbReference type="InParanoid" id="A0A1X7SWW9"/>